<evidence type="ECO:0000313" key="6">
    <source>
        <dbReference type="EMBL" id="CAJ0591268.1"/>
    </source>
</evidence>
<proteinExistence type="inferred from homology"/>
<dbReference type="PANTHER" id="PTHR23291">
    <property type="entry name" value="BAX INHIBITOR-RELATED"/>
    <property type="match status" value="1"/>
</dbReference>
<feature type="transmembrane region" description="Helical" evidence="5">
    <location>
        <begin position="267"/>
        <end position="291"/>
    </location>
</feature>
<dbReference type="Pfam" id="PF01027">
    <property type="entry name" value="Bax1-I"/>
    <property type="match status" value="1"/>
</dbReference>
<comment type="subcellular location">
    <subcellularLocation>
        <location evidence="1">Membrane</location>
        <topology evidence="1">Multi-pass membrane protein</topology>
    </subcellularLocation>
</comment>
<dbReference type="GO" id="GO:2001234">
    <property type="term" value="P:negative regulation of apoptotic signaling pathway"/>
    <property type="evidence" value="ECO:0007669"/>
    <property type="project" value="TreeGrafter"/>
</dbReference>
<gene>
    <name evidence="6" type="ORF">CYNAS_LOCUS3251</name>
</gene>
<dbReference type="EMBL" id="CATQJL010000001">
    <property type="protein sequence ID" value="CAJ0591268.1"/>
    <property type="molecule type" value="Genomic_DNA"/>
</dbReference>
<keyword evidence="3 5" id="KW-1133">Transmembrane helix</keyword>
<evidence type="ECO:0000256" key="4">
    <source>
        <dbReference type="ARBA" id="ARBA00023136"/>
    </source>
</evidence>
<comment type="similarity">
    <text evidence="5">Belongs to the BI1 family.</text>
</comment>
<evidence type="ECO:0000256" key="3">
    <source>
        <dbReference type="ARBA" id="ARBA00022989"/>
    </source>
</evidence>
<feature type="transmembrane region" description="Helical" evidence="5">
    <location>
        <begin position="239"/>
        <end position="261"/>
    </location>
</feature>
<reference evidence="6" key="1">
    <citation type="submission" date="2023-07" db="EMBL/GenBank/DDBJ databases">
        <authorList>
            <consortium name="CYATHOMIX"/>
        </authorList>
    </citation>
    <scope>NUCLEOTIDE SEQUENCE</scope>
    <source>
        <strain evidence="6">N/A</strain>
    </source>
</reference>
<name>A0AA36DRD0_CYLNA</name>
<dbReference type="AlphaFoldDB" id="A0AA36DRD0"/>
<evidence type="ECO:0000313" key="7">
    <source>
        <dbReference type="Proteomes" id="UP001176961"/>
    </source>
</evidence>
<protein>
    <submittedName>
        <fullName evidence="6">Uncharacterized protein</fullName>
    </submittedName>
</protein>
<dbReference type="GO" id="GO:0005783">
    <property type="term" value="C:endoplasmic reticulum"/>
    <property type="evidence" value="ECO:0007669"/>
    <property type="project" value="TreeGrafter"/>
</dbReference>
<keyword evidence="2 5" id="KW-0812">Transmembrane</keyword>
<feature type="transmembrane region" description="Helical" evidence="5">
    <location>
        <begin position="119"/>
        <end position="139"/>
    </location>
</feature>
<organism evidence="6 7">
    <name type="scientific">Cylicocyclus nassatus</name>
    <name type="common">Nematode worm</name>
    <dbReference type="NCBI Taxonomy" id="53992"/>
    <lineage>
        <taxon>Eukaryota</taxon>
        <taxon>Metazoa</taxon>
        <taxon>Ecdysozoa</taxon>
        <taxon>Nematoda</taxon>
        <taxon>Chromadorea</taxon>
        <taxon>Rhabditida</taxon>
        <taxon>Rhabditina</taxon>
        <taxon>Rhabditomorpha</taxon>
        <taxon>Strongyloidea</taxon>
        <taxon>Strongylidae</taxon>
        <taxon>Cylicocyclus</taxon>
    </lineage>
</organism>
<accession>A0AA36DRD0</accession>
<feature type="transmembrane region" description="Helical" evidence="5">
    <location>
        <begin position="178"/>
        <end position="199"/>
    </location>
</feature>
<sequence length="330" mass="37067">MYVFKELTSKMYNAGRREEEQNLNQSGQPFYNQGYPGGAMSAYGQPGYNPQYQNPYPGGGAPPPAGWTQGTPQQGFMPPPMPHPNMMGGNPHYAEGGEADKYNLQFSDRTIRAAFVRKVFFLVAIMLGVVALMTAVPFFNPETKLYVARNMGMYWAAYGVFFVVYLTLMCCEGVRRSFPANIILTAVFTLAVGYMTMMITVHHDVVTVLLTLIICTICCGAVIIFSMQTKYDLTNMMGLMFILSMCLLVFGMVAMISAIFFHVRFIYLVYAALASLLFMFYLAIDVQLLMGGRKYEISPEDHIFAAVQIFLDIVYIFWMLLSLFGSSNRD</sequence>
<evidence type="ECO:0000256" key="1">
    <source>
        <dbReference type="ARBA" id="ARBA00004141"/>
    </source>
</evidence>
<comment type="caution">
    <text evidence="6">The sequence shown here is derived from an EMBL/GenBank/DDBJ whole genome shotgun (WGS) entry which is preliminary data.</text>
</comment>
<evidence type="ECO:0000256" key="2">
    <source>
        <dbReference type="ARBA" id="ARBA00022692"/>
    </source>
</evidence>
<feature type="transmembrane region" description="Helical" evidence="5">
    <location>
        <begin position="151"/>
        <end position="171"/>
    </location>
</feature>
<feature type="transmembrane region" description="Helical" evidence="5">
    <location>
        <begin position="205"/>
        <end position="227"/>
    </location>
</feature>
<feature type="transmembrane region" description="Helical" evidence="5">
    <location>
        <begin position="303"/>
        <end position="324"/>
    </location>
</feature>
<dbReference type="Proteomes" id="UP001176961">
    <property type="component" value="Unassembled WGS sequence"/>
</dbReference>
<evidence type="ECO:0000256" key="5">
    <source>
        <dbReference type="RuleBase" id="RU004379"/>
    </source>
</evidence>
<dbReference type="PANTHER" id="PTHR23291:SF127">
    <property type="entry name" value="PROTEIN LIFEGUARD 1-LIKE"/>
    <property type="match status" value="1"/>
</dbReference>
<dbReference type="CDD" id="cd10428">
    <property type="entry name" value="LFG_like"/>
    <property type="match status" value="1"/>
</dbReference>
<dbReference type="GO" id="GO:0005794">
    <property type="term" value="C:Golgi apparatus"/>
    <property type="evidence" value="ECO:0007669"/>
    <property type="project" value="TreeGrafter"/>
</dbReference>
<keyword evidence="7" id="KW-1185">Reference proteome</keyword>
<keyword evidence="4 5" id="KW-0472">Membrane</keyword>
<dbReference type="GO" id="GO:0016020">
    <property type="term" value="C:membrane"/>
    <property type="evidence" value="ECO:0007669"/>
    <property type="project" value="UniProtKB-SubCell"/>
</dbReference>
<dbReference type="InterPro" id="IPR006214">
    <property type="entry name" value="Bax_inhibitor_1-related"/>
</dbReference>